<dbReference type="InterPro" id="IPR018511">
    <property type="entry name" value="Hemolysin-typ_Ca-bd_CS"/>
</dbReference>
<dbReference type="GO" id="GO:0005576">
    <property type="term" value="C:extracellular region"/>
    <property type="evidence" value="ECO:0007669"/>
    <property type="project" value="UniProtKB-SubCell"/>
</dbReference>
<dbReference type="InterPro" id="IPR036852">
    <property type="entry name" value="Peptidase_S8/S53_dom_sf"/>
</dbReference>
<dbReference type="Proteomes" id="UP000767446">
    <property type="component" value="Unassembled WGS sequence"/>
</dbReference>
<dbReference type="Gene3D" id="3.40.50.200">
    <property type="entry name" value="Peptidase S8/S53 domain"/>
    <property type="match status" value="1"/>
</dbReference>
<sequence length="476" mass="47979">DGTNTTFFGSDVEGDGFPNFFGTSAAAPHAAAVAALMLEAKPNATPEEIYAALEKTALDMNDPFTAGSDPGFDNGTGYGLIQADAAIAELLGNAPINGTPGNDVINGTAKNDVINGLGGNDQINGLGGNDQLNGDAGKDRLNGDAGNDQLNGGTGNDILDGGTGNDKMAGGTGNDIYIVAQNKDVVTEAANAGTDEVRSSVTNTLGNNVEKLVLTGAGNINGTGNTLNNSLTGNNGNNTLDGKTGNDTMIGGAGNDVYVVDRVLDVVTEAANAGTDEVRSSVTNTLGNNVEKLVLTGAGNINGTGNTLNNSLTGNNGNNKLNGAGGNDILTGGNGNDQLTGGAGNDQLTGGAGNDQLTGGTGNDQLTGGAGEDWFIFNSTLEKLDTIKDFKSSQKDQIRIDASGFKGGLKANRTLATSQFVIGTGAGDRNDRFIYNDNNGALFFDIDGNKPGGVAQVQIATLTGAPTLAASNIFLF</sequence>
<proteinExistence type="inferred from homology"/>
<dbReference type="PROSITE" id="PS51892">
    <property type="entry name" value="SUBTILASE"/>
    <property type="match status" value="1"/>
</dbReference>
<dbReference type="PROSITE" id="PS00330">
    <property type="entry name" value="HEMOLYSIN_CALCIUM"/>
    <property type="match status" value="5"/>
</dbReference>
<gene>
    <name evidence="9" type="ORF">DSM107014_13770</name>
</gene>
<dbReference type="PANTHER" id="PTHR38340:SF1">
    <property type="entry name" value="S-LAYER PROTEIN"/>
    <property type="match status" value="1"/>
</dbReference>
<dbReference type="InterPro" id="IPR050557">
    <property type="entry name" value="RTX_toxin/Mannuronan_C5-epim"/>
</dbReference>
<dbReference type="InterPro" id="IPR001343">
    <property type="entry name" value="Hemolysn_Ca-bd"/>
</dbReference>
<evidence type="ECO:0000256" key="4">
    <source>
        <dbReference type="ARBA" id="ARBA00022801"/>
    </source>
</evidence>
<dbReference type="GO" id="GO:0004252">
    <property type="term" value="F:serine-type endopeptidase activity"/>
    <property type="evidence" value="ECO:0007669"/>
    <property type="project" value="InterPro"/>
</dbReference>
<evidence type="ECO:0000313" key="10">
    <source>
        <dbReference type="Proteomes" id="UP000767446"/>
    </source>
</evidence>
<evidence type="ECO:0000256" key="2">
    <source>
        <dbReference type="ARBA" id="ARBA00022525"/>
    </source>
</evidence>
<dbReference type="Pfam" id="PF00353">
    <property type="entry name" value="HemolysinCabind"/>
    <property type="match status" value="5"/>
</dbReference>
<feature type="region of interest" description="Disordered" evidence="7">
    <location>
        <begin position="332"/>
        <end position="366"/>
    </location>
</feature>
<comment type="caution">
    <text evidence="9">The sequence shown here is derived from an EMBL/GenBank/DDBJ whole genome shotgun (WGS) entry which is preliminary data.</text>
</comment>
<dbReference type="EMBL" id="JADQBC010000097">
    <property type="protein sequence ID" value="MBR8828945.1"/>
    <property type="molecule type" value="Genomic_DNA"/>
</dbReference>
<organism evidence="9 10">
    <name type="scientific">Gomphosphaeria aponina SAG 52.96 = DSM 107014</name>
    <dbReference type="NCBI Taxonomy" id="1521640"/>
    <lineage>
        <taxon>Bacteria</taxon>
        <taxon>Bacillati</taxon>
        <taxon>Cyanobacteriota</taxon>
        <taxon>Cyanophyceae</taxon>
        <taxon>Oscillatoriophycideae</taxon>
        <taxon>Chroococcales</taxon>
        <taxon>Gomphosphaeriaceae</taxon>
        <taxon>Gomphosphaeria</taxon>
    </lineage>
</organism>
<dbReference type="AlphaFoldDB" id="A0A941GWC9"/>
<evidence type="ECO:0000259" key="8">
    <source>
        <dbReference type="Pfam" id="PF00082"/>
    </source>
</evidence>
<keyword evidence="4" id="KW-0378">Hydrolase</keyword>
<reference evidence="9" key="1">
    <citation type="submission" date="2021-02" db="EMBL/GenBank/DDBJ databases">
        <title>Metagenome analyses of Stigonema ocellatum DSM 106950, Chlorogloea purpurea SAG 13.99 and Gomphosphaeria aponina DSM 107014.</title>
        <authorList>
            <person name="Marter P."/>
            <person name="Huang S."/>
        </authorList>
    </citation>
    <scope>NUCLEOTIDE SEQUENCE</scope>
    <source>
        <strain evidence="9">JP213</strain>
    </source>
</reference>
<dbReference type="InterPro" id="IPR000209">
    <property type="entry name" value="Peptidase_S8/S53_dom"/>
</dbReference>
<dbReference type="GO" id="GO:0005509">
    <property type="term" value="F:calcium ion binding"/>
    <property type="evidence" value="ECO:0007669"/>
    <property type="project" value="InterPro"/>
</dbReference>
<comment type="caution">
    <text evidence="6">Lacks conserved residue(s) required for the propagation of feature annotation.</text>
</comment>
<dbReference type="PANTHER" id="PTHR38340">
    <property type="entry name" value="S-LAYER PROTEIN"/>
    <property type="match status" value="1"/>
</dbReference>
<evidence type="ECO:0000256" key="7">
    <source>
        <dbReference type="SAM" id="MobiDB-lite"/>
    </source>
</evidence>
<feature type="compositionally biased region" description="Polar residues" evidence="7">
    <location>
        <begin position="355"/>
        <end position="366"/>
    </location>
</feature>
<keyword evidence="2" id="KW-0964">Secreted</keyword>
<dbReference type="GO" id="GO:0006508">
    <property type="term" value="P:proteolysis"/>
    <property type="evidence" value="ECO:0007669"/>
    <property type="project" value="UniProtKB-KW"/>
</dbReference>
<feature type="domain" description="Peptidase S8/S53" evidence="8">
    <location>
        <begin position="10"/>
        <end position="79"/>
    </location>
</feature>
<comment type="similarity">
    <text evidence="6">Belongs to the peptidase S8 family.</text>
</comment>
<dbReference type="InterPro" id="IPR023828">
    <property type="entry name" value="Peptidase_S8_Ser-AS"/>
</dbReference>
<evidence type="ECO:0000256" key="6">
    <source>
        <dbReference type="PROSITE-ProRule" id="PRU01240"/>
    </source>
</evidence>
<dbReference type="Gene3D" id="2.150.10.10">
    <property type="entry name" value="Serralysin-like metalloprotease, C-terminal"/>
    <property type="match status" value="2"/>
</dbReference>
<evidence type="ECO:0000256" key="1">
    <source>
        <dbReference type="ARBA" id="ARBA00004613"/>
    </source>
</evidence>
<keyword evidence="3" id="KW-0645">Protease</keyword>
<evidence type="ECO:0000256" key="3">
    <source>
        <dbReference type="ARBA" id="ARBA00022670"/>
    </source>
</evidence>
<dbReference type="SUPFAM" id="SSF52743">
    <property type="entry name" value="Subtilisin-like"/>
    <property type="match status" value="1"/>
</dbReference>
<dbReference type="PRINTS" id="PR00313">
    <property type="entry name" value="CABNDNGRPT"/>
</dbReference>
<keyword evidence="5" id="KW-0720">Serine protease</keyword>
<dbReference type="SUPFAM" id="SSF51120">
    <property type="entry name" value="beta-Roll"/>
    <property type="match status" value="3"/>
</dbReference>
<dbReference type="Pfam" id="PF00082">
    <property type="entry name" value="Peptidase_S8"/>
    <property type="match status" value="1"/>
</dbReference>
<dbReference type="InterPro" id="IPR011049">
    <property type="entry name" value="Serralysin-like_metalloprot_C"/>
</dbReference>
<feature type="region of interest" description="Disordered" evidence="7">
    <location>
        <begin position="125"/>
        <end position="161"/>
    </location>
</feature>
<dbReference type="PROSITE" id="PS00138">
    <property type="entry name" value="SUBTILASE_SER"/>
    <property type="match status" value="1"/>
</dbReference>
<name>A0A941GWC9_9CHRO</name>
<accession>A0A941GWC9</accession>
<comment type="subcellular location">
    <subcellularLocation>
        <location evidence="1">Secreted</location>
    </subcellularLocation>
</comment>
<protein>
    <submittedName>
        <fullName evidence="9">S8 family serine peptidase</fullName>
    </submittedName>
</protein>
<evidence type="ECO:0000256" key="5">
    <source>
        <dbReference type="ARBA" id="ARBA00022825"/>
    </source>
</evidence>
<evidence type="ECO:0000313" key="9">
    <source>
        <dbReference type="EMBL" id="MBR8828945.1"/>
    </source>
</evidence>
<feature type="non-terminal residue" evidence="9">
    <location>
        <position position="1"/>
    </location>
</feature>